<proteinExistence type="predicted"/>
<protein>
    <submittedName>
        <fullName evidence="1">Uncharacterized protein</fullName>
    </submittedName>
</protein>
<keyword evidence="2" id="KW-1185">Reference proteome</keyword>
<dbReference type="Proteomes" id="UP001165960">
    <property type="component" value="Unassembled WGS sequence"/>
</dbReference>
<reference evidence="1" key="1">
    <citation type="submission" date="2022-04" db="EMBL/GenBank/DDBJ databases">
        <title>Genome of the entomopathogenic fungus Entomophthora muscae.</title>
        <authorList>
            <person name="Elya C."/>
            <person name="Lovett B.R."/>
            <person name="Lee E."/>
            <person name="Macias A.M."/>
            <person name="Hajek A.E."/>
            <person name="De Bivort B.L."/>
            <person name="Kasson M.T."/>
            <person name="De Fine Licht H.H."/>
            <person name="Stajich J.E."/>
        </authorList>
    </citation>
    <scope>NUCLEOTIDE SEQUENCE</scope>
    <source>
        <strain evidence="1">Berkeley</strain>
    </source>
</reference>
<sequence length="185" mass="20522">MHTENLHFAGHQRQRWETEQLAASNQLLPAFTPSPRVLDQEIIPAPAPHLSFPCVPLLRQLSQLSLTMGATTGELPFVLSASSYDYSKLGFAYLTMLRLTDQVIPHMGVWSPWATAANYVMWMAPVIYWAFQAQPFPLTEGSPGSNPGHGICFIKTKTLAPSQCPKFYAEDTLILTGNLSRTFLG</sequence>
<comment type="caution">
    <text evidence="1">The sequence shown here is derived from an EMBL/GenBank/DDBJ whole genome shotgun (WGS) entry which is preliminary data.</text>
</comment>
<evidence type="ECO:0000313" key="1">
    <source>
        <dbReference type="EMBL" id="KAJ9049354.1"/>
    </source>
</evidence>
<evidence type="ECO:0000313" key="2">
    <source>
        <dbReference type="Proteomes" id="UP001165960"/>
    </source>
</evidence>
<accession>A0ACC2RH44</accession>
<dbReference type="EMBL" id="QTSX02007243">
    <property type="protein sequence ID" value="KAJ9049354.1"/>
    <property type="molecule type" value="Genomic_DNA"/>
</dbReference>
<gene>
    <name evidence="1" type="ORF">DSO57_1025477</name>
</gene>
<organism evidence="1 2">
    <name type="scientific">Entomophthora muscae</name>
    <dbReference type="NCBI Taxonomy" id="34485"/>
    <lineage>
        <taxon>Eukaryota</taxon>
        <taxon>Fungi</taxon>
        <taxon>Fungi incertae sedis</taxon>
        <taxon>Zoopagomycota</taxon>
        <taxon>Entomophthoromycotina</taxon>
        <taxon>Entomophthoromycetes</taxon>
        <taxon>Entomophthorales</taxon>
        <taxon>Entomophthoraceae</taxon>
        <taxon>Entomophthora</taxon>
    </lineage>
</organism>
<name>A0ACC2RH44_9FUNG</name>